<dbReference type="Proteomes" id="UP000885664">
    <property type="component" value="Unassembled WGS sequence"/>
</dbReference>
<protein>
    <submittedName>
        <fullName evidence="2">AbrB/MazE/SpoVT family DNA-binding domain-containing protein</fullName>
    </submittedName>
</protein>
<organism evidence="2">
    <name type="scientific">Fervidicoccus fontis</name>
    <dbReference type="NCBI Taxonomy" id="683846"/>
    <lineage>
        <taxon>Archaea</taxon>
        <taxon>Thermoproteota</taxon>
        <taxon>Thermoprotei</taxon>
        <taxon>Fervidicoccales</taxon>
        <taxon>Fervidicoccaceae</taxon>
        <taxon>Fervidicoccus</taxon>
    </lineage>
</organism>
<dbReference type="SMART" id="SM00966">
    <property type="entry name" value="SpoVT_AbrB"/>
    <property type="match status" value="1"/>
</dbReference>
<dbReference type="EMBL" id="DSFE01000065">
    <property type="protein sequence ID" value="HEU97799.1"/>
    <property type="molecule type" value="Genomic_DNA"/>
</dbReference>
<keyword evidence="2" id="KW-0238">DNA-binding</keyword>
<name>A0A7C2YDQ0_9CREN</name>
<dbReference type="InterPro" id="IPR037914">
    <property type="entry name" value="SpoVT-AbrB_sf"/>
</dbReference>
<proteinExistence type="predicted"/>
<dbReference type="GO" id="GO:0003677">
    <property type="term" value="F:DNA binding"/>
    <property type="evidence" value="ECO:0007669"/>
    <property type="project" value="UniProtKB-KW"/>
</dbReference>
<accession>A0A7C2YDQ0</accession>
<dbReference type="AlphaFoldDB" id="A0A7C2YDQ0"/>
<dbReference type="InterPro" id="IPR007159">
    <property type="entry name" value="SpoVT-AbrB_dom"/>
</dbReference>
<sequence>MFMMKVKKVVSLGRRLFVELPSDWTERKEILPGDTVYVVENNDEVRIIPLPLQRKK</sequence>
<dbReference type="SUPFAM" id="SSF89447">
    <property type="entry name" value="AbrB/MazE/MraZ-like"/>
    <property type="match status" value="1"/>
</dbReference>
<evidence type="ECO:0000259" key="1">
    <source>
        <dbReference type="SMART" id="SM00966"/>
    </source>
</evidence>
<comment type="caution">
    <text evidence="2">The sequence shown here is derived from an EMBL/GenBank/DDBJ whole genome shotgun (WGS) entry which is preliminary data.</text>
</comment>
<reference evidence="2" key="1">
    <citation type="journal article" date="2020" name="mSystems">
        <title>Genome- and Community-Level Interaction Insights into Carbon Utilization and Element Cycling Functions of Hydrothermarchaeota in Hydrothermal Sediment.</title>
        <authorList>
            <person name="Zhou Z."/>
            <person name="Liu Y."/>
            <person name="Xu W."/>
            <person name="Pan J."/>
            <person name="Luo Z.H."/>
            <person name="Li M."/>
        </authorList>
    </citation>
    <scope>NUCLEOTIDE SEQUENCE [LARGE SCALE GENOMIC DNA]</scope>
    <source>
        <strain evidence="2">SpSt-1259</strain>
    </source>
</reference>
<gene>
    <name evidence="2" type="ORF">ENO36_02965</name>
</gene>
<feature type="domain" description="SpoVT-AbrB" evidence="1">
    <location>
        <begin position="10"/>
        <end position="55"/>
    </location>
</feature>
<evidence type="ECO:0000313" key="2">
    <source>
        <dbReference type="EMBL" id="HEU97799.1"/>
    </source>
</evidence>